<gene>
    <name evidence="1" type="ORF">S06H3_16688</name>
</gene>
<protein>
    <submittedName>
        <fullName evidence="1">Uncharacterized protein</fullName>
    </submittedName>
</protein>
<name>X1LEE5_9ZZZZ</name>
<proteinExistence type="predicted"/>
<comment type="caution">
    <text evidence="1">The sequence shown here is derived from an EMBL/GenBank/DDBJ whole genome shotgun (WGS) entry which is preliminary data.</text>
</comment>
<sequence>KDYINISKVRVLHVKSPSKTFRMGFFILKLLRDPGVPPTPLLPFLPQLPLESPKVEYW</sequence>
<organism evidence="1">
    <name type="scientific">marine sediment metagenome</name>
    <dbReference type="NCBI Taxonomy" id="412755"/>
    <lineage>
        <taxon>unclassified sequences</taxon>
        <taxon>metagenomes</taxon>
        <taxon>ecological metagenomes</taxon>
    </lineage>
</organism>
<reference evidence="1" key="1">
    <citation type="journal article" date="2014" name="Front. Microbiol.">
        <title>High frequency of phylogenetically diverse reductive dehalogenase-homologous genes in deep subseafloor sedimentary metagenomes.</title>
        <authorList>
            <person name="Kawai M."/>
            <person name="Futagami T."/>
            <person name="Toyoda A."/>
            <person name="Takaki Y."/>
            <person name="Nishi S."/>
            <person name="Hori S."/>
            <person name="Arai W."/>
            <person name="Tsubouchi T."/>
            <person name="Morono Y."/>
            <person name="Uchiyama I."/>
            <person name="Ito T."/>
            <person name="Fujiyama A."/>
            <person name="Inagaki F."/>
            <person name="Takami H."/>
        </authorList>
    </citation>
    <scope>NUCLEOTIDE SEQUENCE</scope>
    <source>
        <strain evidence="1">Expedition CK06-06</strain>
    </source>
</reference>
<dbReference type="EMBL" id="BARV01008273">
    <property type="protein sequence ID" value="GAI17687.1"/>
    <property type="molecule type" value="Genomic_DNA"/>
</dbReference>
<accession>X1LEE5</accession>
<feature type="non-terminal residue" evidence="1">
    <location>
        <position position="1"/>
    </location>
</feature>
<dbReference type="AlphaFoldDB" id="X1LEE5"/>
<evidence type="ECO:0000313" key="1">
    <source>
        <dbReference type="EMBL" id="GAI17687.1"/>
    </source>
</evidence>